<organism evidence="2 3">
    <name type="scientific">Carpinus fangiana</name>
    <dbReference type="NCBI Taxonomy" id="176857"/>
    <lineage>
        <taxon>Eukaryota</taxon>
        <taxon>Viridiplantae</taxon>
        <taxon>Streptophyta</taxon>
        <taxon>Embryophyta</taxon>
        <taxon>Tracheophyta</taxon>
        <taxon>Spermatophyta</taxon>
        <taxon>Magnoliopsida</taxon>
        <taxon>eudicotyledons</taxon>
        <taxon>Gunneridae</taxon>
        <taxon>Pentapetalae</taxon>
        <taxon>rosids</taxon>
        <taxon>fabids</taxon>
        <taxon>Fagales</taxon>
        <taxon>Betulaceae</taxon>
        <taxon>Carpinus</taxon>
    </lineage>
</organism>
<dbReference type="OrthoDB" id="653466at2759"/>
<dbReference type="PANTHER" id="PTHR34061">
    <property type="entry name" value="PROTEIN, PUTATIVE-RELATED"/>
    <property type="match status" value="1"/>
</dbReference>
<dbReference type="EMBL" id="CM017326">
    <property type="protein sequence ID" value="KAE8077401.1"/>
    <property type="molecule type" value="Genomic_DNA"/>
</dbReference>
<evidence type="ECO:0000313" key="3">
    <source>
        <dbReference type="Proteomes" id="UP000327013"/>
    </source>
</evidence>
<gene>
    <name evidence="2" type="ORF">FH972_015968</name>
</gene>
<feature type="compositionally biased region" description="Acidic residues" evidence="1">
    <location>
        <begin position="44"/>
        <end position="53"/>
    </location>
</feature>
<accession>A0A5N6RI03</accession>
<evidence type="ECO:0000313" key="2">
    <source>
        <dbReference type="EMBL" id="KAE8077401.1"/>
    </source>
</evidence>
<name>A0A5N6RI03_9ROSI</name>
<feature type="region of interest" description="Disordered" evidence="1">
    <location>
        <begin position="43"/>
        <end position="86"/>
    </location>
</feature>
<feature type="compositionally biased region" description="Low complexity" evidence="1">
    <location>
        <begin position="76"/>
        <end position="86"/>
    </location>
</feature>
<dbReference type="PANTHER" id="PTHR34061:SF17">
    <property type="entry name" value="EXPRESSED PROTEIN"/>
    <property type="match status" value="1"/>
</dbReference>
<sequence>MESSQSSMSCEMLDRVAYWVGSNMASAFFASLERCSCINLSTTDLDDDFDNENDDRPFVFSKPVSLPEPEPETEPKPATTPASQTD</sequence>
<keyword evidence="3" id="KW-1185">Reference proteome</keyword>
<evidence type="ECO:0000256" key="1">
    <source>
        <dbReference type="SAM" id="MobiDB-lite"/>
    </source>
</evidence>
<proteinExistence type="predicted"/>
<reference evidence="2 3" key="1">
    <citation type="submission" date="2019-06" db="EMBL/GenBank/DDBJ databases">
        <title>A chromosomal-level reference genome of Carpinus fangiana (Coryloideae, Betulaceae).</title>
        <authorList>
            <person name="Yang X."/>
            <person name="Wang Z."/>
            <person name="Zhang L."/>
            <person name="Hao G."/>
            <person name="Liu J."/>
            <person name="Yang Y."/>
        </authorList>
    </citation>
    <scope>NUCLEOTIDE SEQUENCE [LARGE SCALE GENOMIC DNA]</scope>
    <source>
        <strain evidence="2">Cfa_2016G</strain>
        <tissue evidence="2">Leaf</tissue>
    </source>
</reference>
<protein>
    <submittedName>
        <fullName evidence="2">Uncharacterized protein</fullName>
    </submittedName>
</protein>
<dbReference type="AlphaFoldDB" id="A0A5N6RI03"/>
<dbReference type="Proteomes" id="UP000327013">
    <property type="component" value="Chromosome 6"/>
</dbReference>